<reference evidence="3" key="1">
    <citation type="journal article" date="2019" name="Int. J. Syst. Evol. Microbiol.">
        <title>The Global Catalogue of Microorganisms (GCM) 10K type strain sequencing project: providing services to taxonomists for standard genome sequencing and annotation.</title>
        <authorList>
            <consortium name="The Broad Institute Genomics Platform"/>
            <consortium name="The Broad Institute Genome Sequencing Center for Infectious Disease"/>
            <person name="Wu L."/>
            <person name="Ma J."/>
        </authorList>
    </citation>
    <scope>NUCLEOTIDE SEQUENCE [LARGE SCALE GENOMIC DNA]</scope>
    <source>
        <strain evidence="3">KCTC 42456</strain>
    </source>
</reference>
<comment type="caution">
    <text evidence="2">The sequence shown here is derived from an EMBL/GenBank/DDBJ whole genome shotgun (WGS) entry which is preliminary data.</text>
</comment>
<dbReference type="EMBL" id="JBHULV010000037">
    <property type="protein sequence ID" value="MFD2732229.1"/>
    <property type="molecule type" value="Genomic_DNA"/>
</dbReference>
<name>A0ABW5TSZ9_9SPHI</name>
<protein>
    <submittedName>
        <fullName evidence="2">Uncharacterized protein</fullName>
    </submittedName>
</protein>
<proteinExistence type="predicted"/>
<keyword evidence="3" id="KW-1185">Reference proteome</keyword>
<evidence type="ECO:0000313" key="2">
    <source>
        <dbReference type="EMBL" id="MFD2732229.1"/>
    </source>
</evidence>
<gene>
    <name evidence="2" type="ORF">ACFSSE_10995</name>
</gene>
<feature type="coiled-coil region" evidence="1">
    <location>
        <begin position="179"/>
        <end position="206"/>
    </location>
</feature>
<evidence type="ECO:0000313" key="3">
    <source>
        <dbReference type="Proteomes" id="UP001597546"/>
    </source>
</evidence>
<evidence type="ECO:0000256" key="1">
    <source>
        <dbReference type="SAM" id="Coils"/>
    </source>
</evidence>
<sequence length="210" mass="23617">MDHPWQLKTCMFDGKKYLALAVPYADSFYGDGFSFAGWTGSSGQNMRCVAYEVNGQPINQTLISDIQDYSGAGMIEDIVTTGMRLNGPLAIGTTNLDFPLNVNGTIHSKEVKVDLTGWSDFVFKPDYKLDNLSEVKKYIETNGHLPNIPSEKEVIENGINLGDMNKKLLQKIEELTLYLIQKDEEVKEQDKKIKSIESKLEQMISKSTKH</sequence>
<dbReference type="Proteomes" id="UP001597546">
    <property type="component" value="Unassembled WGS sequence"/>
</dbReference>
<dbReference type="RefSeq" id="WP_379044709.1">
    <property type="nucleotide sequence ID" value="NZ_JBHSKW010000046.1"/>
</dbReference>
<organism evidence="2 3">
    <name type="scientific">Pedobacter alpinus</name>
    <dbReference type="NCBI Taxonomy" id="1590643"/>
    <lineage>
        <taxon>Bacteria</taxon>
        <taxon>Pseudomonadati</taxon>
        <taxon>Bacteroidota</taxon>
        <taxon>Sphingobacteriia</taxon>
        <taxon>Sphingobacteriales</taxon>
        <taxon>Sphingobacteriaceae</taxon>
        <taxon>Pedobacter</taxon>
    </lineage>
</organism>
<keyword evidence="1" id="KW-0175">Coiled coil</keyword>
<accession>A0ABW5TSZ9</accession>